<feature type="transmembrane region" description="Helical" evidence="2">
    <location>
        <begin position="49"/>
        <end position="73"/>
    </location>
</feature>
<dbReference type="EMBL" id="KE148147">
    <property type="protein sequence ID" value="EPE09465.1"/>
    <property type="molecule type" value="Genomic_DNA"/>
</dbReference>
<name>S3D7R1_OPHP1</name>
<sequence length="330" mass="33152">MSYPVAEDEKRLLAHAAETTTQLADTQTQRHCSRRSACKRRVANVKRAFTFAATLFFVVACSVMALGLTSLAVGTMRHVSPSCSKHDAAHSSAKAHAPGAVSANAENAGPVVVADAAVPTTPASSFSRLIDAVSPDTLHDLLHEYFPEMYKHGVYPSEKSALEVIHRKNAALATSIAQLARRDLNSTGSASSAPVSSAPSSVLPSSSAPVTSSVASASISSAPGSFSSAASTKASSASGITTATTHTTKSTTAATTAASKKVTSVFTSTINGTPTVVTATSVVGVAATNSAGTSAATGSLQTGAAMPMLSGANAQLAKAVAGVVVGAMFI</sequence>
<keyword evidence="2" id="KW-0812">Transmembrane</keyword>
<protein>
    <submittedName>
        <fullName evidence="3">A-agglutinin core protein aga1</fullName>
    </submittedName>
</protein>
<dbReference type="STRING" id="1262450.S3D7R1"/>
<evidence type="ECO:0000313" key="3">
    <source>
        <dbReference type="EMBL" id="EPE09465.1"/>
    </source>
</evidence>
<evidence type="ECO:0000256" key="1">
    <source>
        <dbReference type="SAM" id="MobiDB-lite"/>
    </source>
</evidence>
<dbReference type="AlphaFoldDB" id="S3D7R1"/>
<dbReference type="VEuPathDB" id="FungiDB:F503_07241"/>
<evidence type="ECO:0000256" key="2">
    <source>
        <dbReference type="SAM" id="Phobius"/>
    </source>
</evidence>
<organism evidence="3 4">
    <name type="scientific">Ophiostoma piceae (strain UAMH 11346)</name>
    <name type="common">Sap stain fungus</name>
    <dbReference type="NCBI Taxonomy" id="1262450"/>
    <lineage>
        <taxon>Eukaryota</taxon>
        <taxon>Fungi</taxon>
        <taxon>Dikarya</taxon>
        <taxon>Ascomycota</taxon>
        <taxon>Pezizomycotina</taxon>
        <taxon>Sordariomycetes</taxon>
        <taxon>Sordariomycetidae</taxon>
        <taxon>Ophiostomatales</taxon>
        <taxon>Ophiostomataceae</taxon>
        <taxon>Ophiostoma</taxon>
    </lineage>
</organism>
<keyword evidence="2" id="KW-0472">Membrane</keyword>
<dbReference type="eggNOG" id="ENOG502SURR">
    <property type="taxonomic scope" value="Eukaryota"/>
</dbReference>
<keyword evidence="2" id="KW-1133">Transmembrane helix</keyword>
<proteinExistence type="predicted"/>
<evidence type="ECO:0000313" key="4">
    <source>
        <dbReference type="Proteomes" id="UP000016923"/>
    </source>
</evidence>
<keyword evidence="4" id="KW-1185">Reference proteome</keyword>
<accession>S3D7R1</accession>
<feature type="region of interest" description="Disordered" evidence="1">
    <location>
        <begin position="186"/>
        <end position="207"/>
    </location>
</feature>
<dbReference type="Proteomes" id="UP000016923">
    <property type="component" value="Unassembled WGS sequence"/>
</dbReference>
<feature type="compositionally biased region" description="Low complexity" evidence="1">
    <location>
        <begin position="189"/>
        <end position="207"/>
    </location>
</feature>
<dbReference type="HOGENOM" id="CLU_842245_0_0_1"/>
<gene>
    <name evidence="3" type="ORF">F503_07241</name>
</gene>
<reference evidence="3 4" key="1">
    <citation type="journal article" date="2013" name="BMC Genomics">
        <title>The genome and transcriptome of the pine saprophyte Ophiostoma piceae, and a comparison with the bark beetle-associated pine pathogen Grosmannia clavigera.</title>
        <authorList>
            <person name="Haridas S."/>
            <person name="Wang Y."/>
            <person name="Lim L."/>
            <person name="Massoumi Alamouti S."/>
            <person name="Jackman S."/>
            <person name="Docking R."/>
            <person name="Robertson G."/>
            <person name="Birol I."/>
            <person name="Bohlmann J."/>
            <person name="Breuil C."/>
        </authorList>
    </citation>
    <scope>NUCLEOTIDE SEQUENCE [LARGE SCALE GENOMIC DNA]</scope>
    <source>
        <strain evidence="3 4">UAMH 11346</strain>
    </source>
</reference>
<dbReference type="OrthoDB" id="5427732at2759"/>